<dbReference type="AlphaFoldDB" id="A0A074MCL8"/>
<evidence type="ECO:0000313" key="2">
    <source>
        <dbReference type="EMBL" id="KEO92561.1"/>
    </source>
</evidence>
<dbReference type="PROSITE" id="PS51257">
    <property type="entry name" value="PROKAR_LIPOPROTEIN"/>
    <property type="match status" value="1"/>
</dbReference>
<proteinExistence type="predicted"/>
<accession>A0A074MCL8</accession>
<protein>
    <recommendedName>
        <fullName evidence="4">Aspartate-semialdehyde dehydrogenase</fullName>
    </recommendedName>
</protein>
<sequence>MSAMRPAILAGAMLALAACGSEPEEASLEETPARQAIEANAVRLSGEGLAVGGEAFFFNAGRNEVETALAKVLGEPSRSDTNTECGAGPIDFTDFDGGLTLHFQEAALVGWNWHLPYEGDAPTAENVALAGGETLGASRASVEGREGFVLVEGSTLGEEFVLASGVGGFIEEGEVAMLHAGTQCFLR</sequence>
<reference evidence="2 3" key="1">
    <citation type="submission" date="2014-04" db="EMBL/GenBank/DDBJ databases">
        <title>A comprehensive comparison of genomes of Erythrobacter spp. Strains.</title>
        <authorList>
            <person name="Zheng Q."/>
        </authorList>
    </citation>
    <scope>NUCLEOTIDE SEQUENCE [LARGE SCALE GENOMIC DNA]</scope>
    <source>
        <strain evidence="2 3">DSM 8509</strain>
    </source>
</reference>
<feature type="chain" id="PRO_5001699184" description="Aspartate-semialdehyde dehydrogenase" evidence="1">
    <location>
        <begin position="18"/>
        <end position="187"/>
    </location>
</feature>
<keyword evidence="1" id="KW-0732">Signal</keyword>
<feature type="signal peptide" evidence="1">
    <location>
        <begin position="1"/>
        <end position="17"/>
    </location>
</feature>
<keyword evidence="3" id="KW-1185">Reference proteome</keyword>
<gene>
    <name evidence="2" type="ORF">EH32_14975</name>
</gene>
<comment type="caution">
    <text evidence="2">The sequence shown here is derived from an EMBL/GenBank/DDBJ whole genome shotgun (WGS) entry which is preliminary data.</text>
</comment>
<evidence type="ECO:0000313" key="3">
    <source>
        <dbReference type="Proteomes" id="UP000027866"/>
    </source>
</evidence>
<name>A0A074MCL8_9SPHN</name>
<dbReference type="Proteomes" id="UP000027866">
    <property type="component" value="Unassembled WGS sequence"/>
</dbReference>
<evidence type="ECO:0008006" key="4">
    <source>
        <dbReference type="Google" id="ProtNLM"/>
    </source>
</evidence>
<dbReference type="EMBL" id="JMIX01000009">
    <property type="protein sequence ID" value="KEO92561.1"/>
    <property type="molecule type" value="Genomic_DNA"/>
</dbReference>
<evidence type="ECO:0000256" key="1">
    <source>
        <dbReference type="SAM" id="SignalP"/>
    </source>
</evidence>
<organism evidence="2 3">
    <name type="scientific">Erythrobacter litoralis</name>
    <dbReference type="NCBI Taxonomy" id="39960"/>
    <lineage>
        <taxon>Bacteria</taxon>
        <taxon>Pseudomonadati</taxon>
        <taxon>Pseudomonadota</taxon>
        <taxon>Alphaproteobacteria</taxon>
        <taxon>Sphingomonadales</taxon>
        <taxon>Erythrobacteraceae</taxon>
        <taxon>Erythrobacter/Porphyrobacter group</taxon>
        <taxon>Erythrobacter</taxon>
    </lineage>
</organism>